<dbReference type="EMBL" id="JAIVGD010000026">
    <property type="protein sequence ID" value="KAH0740985.1"/>
    <property type="molecule type" value="Genomic_DNA"/>
</dbReference>
<gene>
    <name evidence="2" type="ORF">KY290_034028</name>
</gene>
<feature type="region of interest" description="Disordered" evidence="1">
    <location>
        <begin position="1"/>
        <end position="29"/>
    </location>
</feature>
<protein>
    <submittedName>
        <fullName evidence="2">Uncharacterized protein</fullName>
    </submittedName>
</protein>
<comment type="caution">
    <text evidence="2">The sequence shown here is derived from an EMBL/GenBank/DDBJ whole genome shotgun (WGS) entry which is preliminary data.</text>
</comment>
<organism evidence="2 3">
    <name type="scientific">Solanum tuberosum</name>
    <name type="common">Potato</name>
    <dbReference type="NCBI Taxonomy" id="4113"/>
    <lineage>
        <taxon>Eukaryota</taxon>
        <taxon>Viridiplantae</taxon>
        <taxon>Streptophyta</taxon>
        <taxon>Embryophyta</taxon>
        <taxon>Tracheophyta</taxon>
        <taxon>Spermatophyta</taxon>
        <taxon>Magnoliopsida</taxon>
        <taxon>eudicotyledons</taxon>
        <taxon>Gunneridae</taxon>
        <taxon>Pentapetalae</taxon>
        <taxon>asterids</taxon>
        <taxon>lamiids</taxon>
        <taxon>Solanales</taxon>
        <taxon>Solanaceae</taxon>
        <taxon>Solanoideae</taxon>
        <taxon>Solaneae</taxon>
        <taxon>Solanum</taxon>
    </lineage>
</organism>
<accession>A0ABQ7U2I6</accession>
<proteinExistence type="predicted"/>
<reference evidence="2 3" key="1">
    <citation type="journal article" date="2021" name="bioRxiv">
        <title>Chromosome-scale and haplotype-resolved genome assembly of a tetraploid potato cultivar.</title>
        <authorList>
            <person name="Sun H."/>
            <person name="Jiao W.-B."/>
            <person name="Krause K."/>
            <person name="Campoy J.A."/>
            <person name="Goel M."/>
            <person name="Folz-Donahue K."/>
            <person name="Kukat C."/>
            <person name="Huettel B."/>
            <person name="Schneeberger K."/>
        </authorList>
    </citation>
    <scope>NUCLEOTIDE SEQUENCE [LARGE SCALE GENOMIC DNA]</scope>
    <source>
        <strain evidence="2">SolTubOtavaFocal</strain>
        <tissue evidence="2">Leaves</tissue>
    </source>
</reference>
<name>A0ABQ7U2I6_SOLTU</name>
<evidence type="ECO:0000313" key="3">
    <source>
        <dbReference type="Proteomes" id="UP000826656"/>
    </source>
</evidence>
<dbReference type="Proteomes" id="UP000826656">
    <property type="component" value="Unassembled WGS sequence"/>
</dbReference>
<feature type="compositionally biased region" description="Polar residues" evidence="1">
    <location>
        <begin position="1"/>
        <end position="16"/>
    </location>
</feature>
<evidence type="ECO:0000313" key="2">
    <source>
        <dbReference type="EMBL" id="KAH0740985.1"/>
    </source>
</evidence>
<sequence length="71" mass="7917">MSPVGQNSSLEASSSKILGGSPIGTLDRPNRQKLNIFGTFRRANLAILQPIRRIANWASEFAYFFNPSMFQ</sequence>
<evidence type="ECO:0000256" key="1">
    <source>
        <dbReference type="SAM" id="MobiDB-lite"/>
    </source>
</evidence>
<keyword evidence="3" id="KW-1185">Reference proteome</keyword>